<evidence type="ECO:0000313" key="6">
    <source>
        <dbReference type="EMBL" id="HGL18068.1"/>
    </source>
</evidence>
<reference evidence="5" key="1">
    <citation type="journal article" date="2020" name="mSystems">
        <title>Genome- and Community-Level Interaction Insights into Carbon Utilization and Element Cycling Functions of Hydrothermarchaeota in Hydrothermal Sediment.</title>
        <authorList>
            <person name="Zhou Z."/>
            <person name="Liu Y."/>
            <person name="Xu W."/>
            <person name="Pan J."/>
            <person name="Luo Z.H."/>
            <person name="Li M."/>
        </authorList>
    </citation>
    <scope>NUCLEOTIDE SEQUENCE [LARGE SCALE GENOMIC DNA]</scope>
    <source>
        <strain evidence="5">SpSt-34</strain>
        <strain evidence="6">SpSt-69</strain>
    </source>
</reference>
<dbReference type="GO" id="GO:0005886">
    <property type="term" value="C:plasma membrane"/>
    <property type="evidence" value="ECO:0007669"/>
    <property type="project" value="TreeGrafter"/>
</dbReference>
<dbReference type="SUPFAM" id="SSF52540">
    <property type="entry name" value="P-loop containing nucleoside triphosphate hydrolases"/>
    <property type="match status" value="1"/>
</dbReference>
<dbReference type="Gene3D" id="3.40.50.300">
    <property type="entry name" value="P-loop containing nucleotide triphosphate hydrolases"/>
    <property type="match status" value="1"/>
</dbReference>
<keyword evidence="1" id="KW-0813">Transport</keyword>
<feature type="domain" description="ABC transporter" evidence="4">
    <location>
        <begin position="11"/>
        <end position="256"/>
    </location>
</feature>
<organism evidence="5">
    <name type="scientific">candidate division WOR-3 bacterium</name>
    <dbReference type="NCBI Taxonomy" id="2052148"/>
    <lineage>
        <taxon>Bacteria</taxon>
        <taxon>Bacteria division WOR-3</taxon>
    </lineage>
</organism>
<proteinExistence type="predicted"/>
<dbReference type="PANTHER" id="PTHR45772">
    <property type="entry name" value="CONSERVED COMPONENT OF ABC TRANSPORTER FOR NATURAL AMINO ACIDS-RELATED"/>
    <property type="match status" value="1"/>
</dbReference>
<evidence type="ECO:0000256" key="2">
    <source>
        <dbReference type="ARBA" id="ARBA00022741"/>
    </source>
</evidence>
<dbReference type="EMBL" id="DSOL01000272">
    <property type="protein sequence ID" value="HEN28876.1"/>
    <property type="molecule type" value="Genomic_DNA"/>
</dbReference>
<evidence type="ECO:0000313" key="5">
    <source>
        <dbReference type="EMBL" id="HEN28876.1"/>
    </source>
</evidence>
<accession>A0A7C2P4H8</accession>
<dbReference type="EMBL" id="DTDJ01000045">
    <property type="protein sequence ID" value="HGL18068.1"/>
    <property type="molecule type" value="Genomic_DNA"/>
</dbReference>
<keyword evidence="3 5" id="KW-0067">ATP-binding</keyword>
<dbReference type="GO" id="GO:0016887">
    <property type="term" value="F:ATP hydrolysis activity"/>
    <property type="evidence" value="ECO:0007669"/>
    <property type="project" value="InterPro"/>
</dbReference>
<sequence>MGEGVMEEIILEVQNLSKHFGGLIALNKVSFSVKKGEIFGIIGPNGSGKTTLINCISGFVRPDEGHVYFKGKEITGLPPHKIANYGLVRTFQIVRPYYSLPAYKNLIIPLFSPRVRKMGGWRGGGKYGDRDAVAVDILEELGFERDSRVPYKLASSLPAGYQKRLELARCLALRPELIMCDEIFAGLSMSEVATLVPLIEKLKMEGLTLIMIEHRLKELFKLADRVMVLHFGEKIMEGEPYEVIEDERVKKAYIGEEVF</sequence>
<dbReference type="InterPro" id="IPR003593">
    <property type="entry name" value="AAA+_ATPase"/>
</dbReference>
<dbReference type="PANTHER" id="PTHR45772:SF5">
    <property type="entry name" value="BRANCHED-CHAIN AMINO ACID TRANSPORT ATP-BINDING PROTEIN LIVG-RELATED"/>
    <property type="match status" value="1"/>
</dbReference>
<dbReference type="InterPro" id="IPR003439">
    <property type="entry name" value="ABC_transporter-like_ATP-bd"/>
</dbReference>
<dbReference type="InterPro" id="IPR051120">
    <property type="entry name" value="ABC_AA/LPS_Transport"/>
</dbReference>
<gene>
    <name evidence="5" type="ORF">ENQ77_09595</name>
    <name evidence="6" type="ORF">ENU66_07060</name>
</gene>
<comment type="caution">
    <text evidence="5">The sequence shown here is derived from an EMBL/GenBank/DDBJ whole genome shotgun (WGS) entry which is preliminary data.</text>
</comment>
<dbReference type="CDD" id="cd03219">
    <property type="entry name" value="ABC_Mj1267_LivG_branched"/>
    <property type="match status" value="1"/>
</dbReference>
<dbReference type="Pfam" id="PF00005">
    <property type="entry name" value="ABC_tran"/>
    <property type="match status" value="1"/>
</dbReference>
<evidence type="ECO:0000256" key="1">
    <source>
        <dbReference type="ARBA" id="ARBA00022448"/>
    </source>
</evidence>
<keyword evidence="2" id="KW-0547">Nucleotide-binding</keyword>
<dbReference type="AlphaFoldDB" id="A0A7C2P4H8"/>
<evidence type="ECO:0000259" key="4">
    <source>
        <dbReference type="PROSITE" id="PS50893"/>
    </source>
</evidence>
<evidence type="ECO:0000256" key="3">
    <source>
        <dbReference type="ARBA" id="ARBA00022840"/>
    </source>
</evidence>
<protein>
    <submittedName>
        <fullName evidence="5">ABC transporter ATP-binding protein</fullName>
    </submittedName>
</protein>
<dbReference type="PROSITE" id="PS50893">
    <property type="entry name" value="ABC_TRANSPORTER_2"/>
    <property type="match status" value="1"/>
</dbReference>
<dbReference type="SMART" id="SM00382">
    <property type="entry name" value="AAA"/>
    <property type="match status" value="1"/>
</dbReference>
<name>A0A7C2P4H8_UNCW3</name>
<dbReference type="GO" id="GO:0005524">
    <property type="term" value="F:ATP binding"/>
    <property type="evidence" value="ECO:0007669"/>
    <property type="project" value="UniProtKB-KW"/>
</dbReference>
<dbReference type="InterPro" id="IPR027417">
    <property type="entry name" value="P-loop_NTPase"/>
</dbReference>